<sequence length="278" mass="30972">MDEPPPLCSLSMLEDGGNQHVEGEQTVMDEMLEVATRAKAMKQAARVADERKRSQTFGGGLKKGFFSNPKPAKKKSVSTAVAISSSPDIPTLRRNPAKESSLHLPEVHDAMNQMQNLKPEDWMTPAFFEKLGRNPKLCQAMKNPRFTAAIQEMSTNPTAAILKYQNDPDFGVMFKDFLQFMGHHFEELGKIEEKTAIPTRDDIQRQALTSMSRSPEEDAVVQRILADPELQGILGDPDMQKVLRACQVPGVLSKYMNDKVFGPKIQKLARAGLVQLHP</sequence>
<dbReference type="InterPro" id="IPR006636">
    <property type="entry name" value="STI1_HS-bd"/>
</dbReference>
<evidence type="ECO:0000256" key="1">
    <source>
        <dbReference type="ARBA" id="ARBA00022737"/>
    </source>
</evidence>
<dbReference type="AlphaFoldDB" id="W4GNU8"/>
<dbReference type="InterPro" id="IPR041243">
    <property type="entry name" value="STI1/HOP_DP"/>
</dbReference>
<name>W4GNU8_APHAT</name>
<dbReference type="RefSeq" id="XP_009830467.1">
    <property type="nucleotide sequence ID" value="XM_009832165.1"/>
</dbReference>
<evidence type="ECO:0000259" key="2">
    <source>
        <dbReference type="SMART" id="SM00727"/>
    </source>
</evidence>
<proteinExistence type="predicted"/>
<protein>
    <recommendedName>
        <fullName evidence="2">STI1 domain-containing protein</fullName>
    </recommendedName>
</protein>
<dbReference type="GeneID" id="20808794"/>
<dbReference type="EMBL" id="KI913126">
    <property type="protein sequence ID" value="ETV80543.1"/>
    <property type="molecule type" value="Genomic_DNA"/>
</dbReference>
<keyword evidence="1" id="KW-0677">Repeat</keyword>
<dbReference type="STRING" id="112090.W4GNU8"/>
<dbReference type="Pfam" id="PF17830">
    <property type="entry name" value="STI1-HOP_DP"/>
    <property type="match status" value="2"/>
</dbReference>
<accession>W4GNU8</accession>
<organism evidence="3">
    <name type="scientific">Aphanomyces astaci</name>
    <name type="common">Crayfish plague agent</name>
    <dbReference type="NCBI Taxonomy" id="112090"/>
    <lineage>
        <taxon>Eukaryota</taxon>
        <taxon>Sar</taxon>
        <taxon>Stramenopiles</taxon>
        <taxon>Oomycota</taxon>
        <taxon>Saprolegniomycetes</taxon>
        <taxon>Saprolegniales</taxon>
        <taxon>Verrucalvaceae</taxon>
        <taxon>Aphanomyces</taxon>
    </lineage>
</organism>
<dbReference type="SMART" id="SM00727">
    <property type="entry name" value="STI1"/>
    <property type="match status" value="2"/>
</dbReference>
<evidence type="ECO:0000313" key="3">
    <source>
        <dbReference type="EMBL" id="ETV80543.1"/>
    </source>
</evidence>
<gene>
    <name evidence="3" type="ORF">H257_06798</name>
</gene>
<feature type="domain" description="STI1" evidence="2">
    <location>
        <begin position="124"/>
        <end position="163"/>
    </location>
</feature>
<feature type="domain" description="STI1" evidence="2">
    <location>
        <begin position="217"/>
        <end position="255"/>
    </location>
</feature>
<dbReference type="OrthoDB" id="71407at2759"/>
<dbReference type="VEuPathDB" id="FungiDB:H257_06798"/>
<reference evidence="3" key="1">
    <citation type="submission" date="2013-12" db="EMBL/GenBank/DDBJ databases">
        <title>The Genome Sequence of Aphanomyces astaci APO3.</title>
        <authorList>
            <consortium name="The Broad Institute Genomics Platform"/>
            <person name="Russ C."/>
            <person name="Tyler B."/>
            <person name="van West P."/>
            <person name="Dieguez-Uribeondo J."/>
            <person name="Young S.K."/>
            <person name="Zeng Q."/>
            <person name="Gargeya S."/>
            <person name="Fitzgerald M."/>
            <person name="Abouelleil A."/>
            <person name="Alvarado L."/>
            <person name="Chapman S.B."/>
            <person name="Gainer-Dewar J."/>
            <person name="Goldberg J."/>
            <person name="Griggs A."/>
            <person name="Gujja S."/>
            <person name="Hansen M."/>
            <person name="Howarth C."/>
            <person name="Imamovic A."/>
            <person name="Ireland A."/>
            <person name="Larimer J."/>
            <person name="McCowan C."/>
            <person name="Murphy C."/>
            <person name="Pearson M."/>
            <person name="Poon T.W."/>
            <person name="Priest M."/>
            <person name="Roberts A."/>
            <person name="Saif S."/>
            <person name="Shea T."/>
            <person name="Sykes S."/>
            <person name="Wortman J."/>
            <person name="Nusbaum C."/>
            <person name="Birren B."/>
        </authorList>
    </citation>
    <scope>NUCLEOTIDE SEQUENCE [LARGE SCALE GENOMIC DNA]</scope>
    <source>
        <strain evidence="3">APO3</strain>
    </source>
</reference>
<dbReference type="Gene3D" id="1.10.260.100">
    <property type="match status" value="2"/>
</dbReference>